<dbReference type="InterPro" id="IPR021683">
    <property type="entry name" value="DUF3267"/>
</dbReference>
<feature type="transmembrane region" description="Helical" evidence="2">
    <location>
        <begin position="153"/>
        <end position="175"/>
    </location>
</feature>
<dbReference type="STRING" id="1604334.SAMN05421546_0565"/>
<dbReference type="Pfam" id="PF11667">
    <property type="entry name" value="DUF3267"/>
    <property type="match status" value="1"/>
</dbReference>
<dbReference type="AlphaFoldDB" id="A0A1N6PCV3"/>
<proteinExistence type="predicted"/>
<keyword evidence="2" id="KW-0812">Transmembrane</keyword>
<dbReference type="EMBL" id="FTLW01000001">
    <property type="protein sequence ID" value="SIQ02077.1"/>
    <property type="molecule type" value="Genomic_DNA"/>
</dbReference>
<sequence length="202" mass="21919">MKWHRENGFPDNPDFEPEVEGGWAKLPEPPAEQLQLYAGVALVITLPLLILAWALVPGSENSRGLAIASVAAILLLLPLMAVHEGIHLLLHPGMGRSDQSVVGGSSKHGVLYAMYFGEMSRGRYAAVLLGPFLVLTVLPWSVCLAIGQFVPWAAGVSMMNGMLACGDLMGTWLILRGSPRGARLRNRGYYTWWRTTPVIASS</sequence>
<accession>A0A1N6PCV3</accession>
<dbReference type="Proteomes" id="UP000241788">
    <property type="component" value="Unassembled WGS sequence"/>
</dbReference>
<gene>
    <name evidence="3" type="ORF">SAMN05421546_0565</name>
</gene>
<dbReference type="OrthoDB" id="1778118at2"/>
<reference evidence="4" key="1">
    <citation type="submission" date="2017-01" db="EMBL/GenBank/DDBJ databases">
        <authorList>
            <person name="Varghese N."/>
            <person name="Submissions S."/>
        </authorList>
    </citation>
    <scope>NUCLEOTIDE SEQUENCE [LARGE SCALE GENOMIC DNA]</scope>
    <source>
        <strain evidence="4">UM1</strain>
    </source>
</reference>
<keyword evidence="4" id="KW-1185">Reference proteome</keyword>
<evidence type="ECO:0000313" key="4">
    <source>
        <dbReference type="Proteomes" id="UP000241788"/>
    </source>
</evidence>
<keyword evidence="2" id="KW-1133">Transmembrane helix</keyword>
<evidence type="ECO:0000256" key="1">
    <source>
        <dbReference type="SAM" id="MobiDB-lite"/>
    </source>
</evidence>
<evidence type="ECO:0000313" key="3">
    <source>
        <dbReference type="EMBL" id="SIQ02077.1"/>
    </source>
</evidence>
<protein>
    <submittedName>
        <fullName evidence="3">Putative zincin peptidase</fullName>
    </submittedName>
</protein>
<feature type="transmembrane region" description="Helical" evidence="2">
    <location>
        <begin position="67"/>
        <end position="90"/>
    </location>
</feature>
<feature type="transmembrane region" description="Helical" evidence="2">
    <location>
        <begin position="34"/>
        <end position="55"/>
    </location>
</feature>
<organism evidence="3 4">
    <name type="scientific">Solilutibacter tolerans</name>
    <dbReference type="NCBI Taxonomy" id="1604334"/>
    <lineage>
        <taxon>Bacteria</taxon>
        <taxon>Pseudomonadati</taxon>
        <taxon>Pseudomonadota</taxon>
        <taxon>Gammaproteobacteria</taxon>
        <taxon>Lysobacterales</taxon>
        <taxon>Lysobacteraceae</taxon>
        <taxon>Solilutibacter</taxon>
    </lineage>
</organism>
<keyword evidence="2" id="KW-0472">Membrane</keyword>
<evidence type="ECO:0000256" key="2">
    <source>
        <dbReference type="SAM" id="Phobius"/>
    </source>
</evidence>
<feature type="region of interest" description="Disordered" evidence="1">
    <location>
        <begin position="1"/>
        <end position="23"/>
    </location>
</feature>
<dbReference type="RefSeq" id="WP_076585026.1">
    <property type="nucleotide sequence ID" value="NZ_FTLW01000001.1"/>
</dbReference>
<feature type="transmembrane region" description="Helical" evidence="2">
    <location>
        <begin position="124"/>
        <end position="147"/>
    </location>
</feature>
<name>A0A1N6PCV3_9GAMM</name>